<evidence type="ECO:0000313" key="3">
    <source>
        <dbReference type="EMBL" id="ASJ57210.1"/>
    </source>
</evidence>
<evidence type="ECO:0000313" key="4">
    <source>
        <dbReference type="Proteomes" id="UP000197781"/>
    </source>
</evidence>
<name>A0A220MRQ6_9BACL</name>
<organism evidence="3 4">
    <name type="scientific">Brevibacillus formosus</name>
    <dbReference type="NCBI Taxonomy" id="54913"/>
    <lineage>
        <taxon>Bacteria</taxon>
        <taxon>Bacillati</taxon>
        <taxon>Bacillota</taxon>
        <taxon>Bacilli</taxon>
        <taxon>Bacillales</taxon>
        <taxon>Paenibacillaceae</taxon>
        <taxon>Brevibacillus</taxon>
    </lineage>
</organism>
<dbReference type="Proteomes" id="UP000197781">
    <property type="component" value="Chromosome"/>
</dbReference>
<evidence type="ECO:0000256" key="1">
    <source>
        <dbReference type="SAM" id="SignalP"/>
    </source>
</evidence>
<dbReference type="EMBL" id="CP018145">
    <property type="protein sequence ID" value="ASJ57210.1"/>
    <property type="molecule type" value="Genomic_DNA"/>
</dbReference>
<gene>
    <name evidence="3" type="ORF">BP422_29110</name>
</gene>
<dbReference type="PANTHER" id="PTHR37957">
    <property type="entry name" value="BLR7070 PROTEIN"/>
    <property type="match status" value="1"/>
</dbReference>
<dbReference type="KEGG" id="bfm:BP422_29110"/>
<proteinExistence type="predicted"/>
<dbReference type="InterPro" id="IPR027372">
    <property type="entry name" value="Phytase-like_dom"/>
</dbReference>
<dbReference type="PANTHER" id="PTHR37957:SF1">
    <property type="entry name" value="PHYTASE-LIKE DOMAIN-CONTAINING PROTEIN"/>
    <property type="match status" value="1"/>
</dbReference>
<dbReference type="AlphaFoldDB" id="A0A220MRQ6"/>
<sequence length="440" mass="48382">MMIHFQKKSLLIATITALSLIGTQGAGATQNVTGAPVVAEIHEWKNPPALAEGIKEGGFSGLVHLPNDPPSIFYTLADRGPNGQYGKDELRTFPDQNYTPRLYKIKVENGNIHVLETIKLRLPQGKINASTKTAYISGLPNLAGPDEVPYDVTGTKKISYDPDGLDLEGIAYNPVDDTFWLSDEYRPSIIQVKRDGTILGRHVPKGTKEALVAADAKMEIFDTLPAVYSKRIANRGFEGITISPDGKFLYTSIQSPMALPDKKTGEASRNLRILKMDLATKKLVGEYMYIAENAKDFVKVKQKDVVISDLAALSQDVLLIDERDKNAGADAQLKRIYKADFSKATNLLGTPTSEHDFEKLSVAQVKEKGIVPVSKELLVDVAKLNYPHEKLEGLAIVDKNTIAIVNDNDFGVEGYDEKDKIKINSNPTQMFVIKVGKDLK</sequence>
<feature type="signal peptide" evidence="1">
    <location>
        <begin position="1"/>
        <end position="28"/>
    </location>
</feature>
<keyword evidence="1" id="KW-0732">Signal</keyword>
<dbReference type="SUPFAM" id="SSF63825">
    <property type="entry name" value="YWTD domain"/>
    <property type="match status" value="1"/>
</dbReference>
<accession>A0A220MRQ6</accession>
<reference evidence="3 4" key="1">
    <citation type="submission" date="2016-11" db="EMBL/GenBank/DDBJ databases">
        <authorList>
            <person name="Jaros S."/>
            <person name="Januszkiewicz K."/>
            <person name="Wedrychowicz H."/>
        </authorList>
    </citation>
    <scope>NUCLEOTIDE SEQUENCE [LARGE SCALE GENOMIC DNA]</scope>
    <source>
        <strain evidence="3 4">NF2</strain>
    </source>
</reference>
<protein>
    <submittedName>
        <fullName evidence="3">Copper amine oxidase</fullName>
    </submittedName>
</protein>
<feature type="chain" id="PRO_5013279168" evidence="1">
    <location>
        <begin position="29"/>
        <end position="440"/>
    </location>
</feature>
<feature type="domain" description="Phytase-like" evidence="2">
    <location>
        <begin position="57"/>
        <end position="410"/>
    </location>
</feature>
<dbReference type="RefSeq" id="WP_088910669.1">
    <property type="nucleotide sequence ID" value="NZ_CP018145.1"/>
</dbReference>
<dbReference type="Pfam" id="PF13449">
    <property type="entry name" value="Phytase-like"/>
    <property type="match status" value="1"/>
</dbReference>
<evidence type="ECO:0000259" key="2">
    <source>
        <dbReference type="Pfam" id="PF13449"/>
    </source>
</evidence>